<feature type="compositionally biased region" description="Acidic residues" evidence="1">
    <location>
        <begin position="77"/>
        <end position="92"/>
    </location>
</feature>
<accession>A0A225V4W4</accession>
<gene>
    <name evidence="2" type="ORF">PHMEG_00028471</name>
</gene>
<dbReference type="AlphaFoldDB" id="A0A225V4W4"/>
<organism evidence="2 3">
    <name type="scientific">Phytophthora megakarya</name>
    <dbReference type="NCBI Taxonomy" id="4795"/>
    <lineage>
        <taxon>Eukaryota</taxon>
        <taxon>Sar</taxon>
        <taxon>Stramenopiles</taxon>
        <taxon>Oomycota</taxon>
        <taxon>Peronosporomycetes</taxon>
        <taxon>Peronosporales</taxon>
        <taxon>Peronosporaceae</taxon>
        <taxon>Phytophthora</taxon>
    </lineage>
</organism>
<dbReference type="EMBL" id="NBNE01007682">
    <property type="protein sequence ID" value="OWZ00352.1"/>
    <property type="molecule type" value="Genomic_DNA"/>
</dbReference>
<dbReference type="Proteomes" id="UP000198211">
    <property type="component" value="Unassembled WGS sequence"/>
</dbReference>
<protein>
    <submittedName>
        <fullName evidence="2">Uncharacterized protein</fullName>
    </submittedName>
</protein>
<feature type="compositionally biased region" description="Basic residues" evidence="1">
    <location>
        <begin position="48"/>
        <end position="61"/>
    </location>
</feature>
<evidence type="ECO:0000313" key="2">
    <source>
        <dbReference type="EMBL" id="OWZ00352.1"/>
    </source>
</evidence>
<feature type="compositionally biased region" description="Basic and acidic residues" evidence="1">
    <location>
        <begin position="126"/>
        <end position="147"/>
    </location>
</feature>
<feature type="region of interest" description="Disordered" evidence="1">
    <location>
        <begin position="36"/>
        <end position="165"/>
    </location>
</feature>
<name>A0A225V4W4_9STRA</name>
<feature type="compositionally biased region" description="Basic residues" evidence="1">
    <location>
        <begin position="97"/>
        <end position="114"/>
    </location>
</feature>
<feature type="compositionally biased region" description="Basic residues" evidence="1">
    <location>
        <begin position="155"/>
        <end position="165"/>
    </location>
</feature>
<sequence>MADAIINLLEQNPTTGIAVGGALVAAAVGLTAAKALGGKAPAEETSAPKKKKNKSKAKKKTVAAAAPVDKENTADINLEEFVDDGPDSEEEEALRAEKRKLKLKQKKKNAKAKQRAAATASGKPAVDTDKEKEKKKAAAAALKKDAEDGWETVVNKKKTSKPKQQ</sequence>
<evidence type="ECO:0000313" key="3">
    <source>
        <dbReference type="Proteomes" id="UP000198211"/>
    </source>
</evidence>
<reference evidence="3" key="1">
    <citation type="submission" date="2017-03" db="EMBL/GenBank/DDBJ databases">
        <title>Phytopthora megakarya and P. palmivora, two closely related causual agents of cacao black pod achieved similar genome size and gene model numbers by different mechanisms.</title>
        <authorList>
            <person name="Ali S."/>
            <person name="Shao J."/>
            <person name="Larry D.J."/>
            <person name="Kronmiller B."/>
            <person name="Shen D."/>
            <person name="Strem M.D."/>
            <person name="Melnick R.L."/>
            <person name="Guiltinan M.J."/>
            <person name="Tyler B.M."/>
            <person name="Meinhardt L.W."/>
            <person name="Bailey B.A."/>
        </authorList>
    </citation>
    <scope>NUCLEOTIDE SEQUENCE [LARGE SCALE GENOMIC DNA]</scope>
    <source>
        <strain evidence="3">zdho120</strain>
    </source>
</reference>
<proteinExistence type="predicted"/>
<evidence type="ECO:0000256" key="1">
    <source>
        <dbReference type="SAM" id="MobiDB-lite"/>
    </source>
</evidence>
<comment type="caution">
    <text evidence="2">The sequence shown here is derived from an EMBL/GenBank/DDBJ whole genome shotgun (WGS) entry which is preliminary data.</text>
</comment>
<keyword evidence="3" id="KW-1185">Reference proteome</keyword>